<dbReference type="InterPro" id="IPR002636">
    <property type="entry name" value="DUF29"/>
</dbReference>
<dbReference type="AlphaFoldDB" id="A0A519BLH2"/>
<dbReference type="EMBL" id="SGBB01000014">
    <property type="protein sequence ID" value="RZD18114.1"/>
    <property type="molecule type" value="Genomic_DNA"/>
</dbReference>
<proteinExistence type="predicted"/>
<dbReference type="Pfam" id="PF01724">
    <property type="entry name" value="DUF29"/>
    <property type="match status" value="1"/>
</dbReference>
<dbReference type="Proteomes" id="UP000319296">
    <property type="component" value="Unassembled WGS sequence"/>
</dbReference>
<organism evidence="1 2">
    <name type="scientific">Candidatus Acididesulfobacter diazotrophicus</name>
    <dbReference type="NCBI Taxonomy" id="2597226"/>
    <lineage>
        <taxon>Bacteria</taxon>
        <taxon>Deltaproteobacteria</taxon>
        <taxon>Candidatus Acidulodesulfobacterales</taxon>
        <taxon>Candidatus Acididesulfobacter</taxon>
    </lineage>
</organism>
<protein>
    <submittedName>
        <fullName evidence="1">DUF29 domain-containing protein</fullName>
    </submittedName>
</protein>
<accession>A0A519BLH2</accession>
<evidence type="ECO:0000313" key="1">
    <source>
        <dbReference type="EMBL" id="RZD18114.1"/>
    </source>
</evidence>
<sequence length="175" mass="20546">MLNIKEKQATGTLNELYHTDYYTWAITNAELLKEGKLNDVDYINLAEEVKDLGNSEYYRLVSFFTNLLSHMYKWDNQPELRSKSWENTIKNSIRGITSALEKNPGLKYQSTFNNAYISAWKDARYIISDDIDMDIKFISKHCPYTFKEVIYKVCEIAPDRIDEDDIAFLKNLPLF</sequence>
<evidence type="ECO:0000313" key="2">
    <source>
        <dbReference type="Proteomes" id="UP000319296"/>
    </source>
</evidence>
<gene>
    <name evidence="1" type="ORF">EVG15_07710</name>
</gene>
<name>A0A519BLH2_9DELT</name>
<reference evidence="1 2" key="1">
    <citation type="journal article" date="2019" name="ISME J.">
        <title>Insights into ecological role of a new deltaproteobacterial order Candidatus Acidulodesulfobacterales by metagenomics and metatranscriptomics.</title>
        <authorList>
            <person name="Tan S."/>
            <person name="Liu J."/>
            <person name="Fang Y."/>
            <person name="Hedlund B.P."/>
            <person name="Lian Z.H."/>
            <person name="Huang L.Y."/>
            <person name="Li J.T."/>
            <person name="Huang L.N."/>
            <person name="Li W.J."/>
            <person name="Jiang H.C."/>
            <person name="Dong H.L."/>
            <person name="Shu W.S."/>
        </authorList>
    </citation>
    <scope>NUCLEOTIDE SEQUENCE [LARGE SCALE GENOMIC DNA]</scope>
    <source>
        <strain evidence="1">AP1</strain>
    </source>
</reference>
<dbReference type="PANTHER" id="PTHR34235">
    <property type="entry name" value="SLR1203 PROTEIN-RELATED"/>
    <property type="match status" value="1"/>
</dbReference>
<dbReference type="Gene3D" id="1.20.1220.20">
    <property type="entry name" value="Uncharcterised protein PF01724"/>
    <property type="match status" value="1"/>
</dbReference>
<comment type="caution">
    <text evidence="1">The sequence shown here is derived from an EMBL/GenBank/DDBJ whole genome shotgun (WGS) entry which is preliminary data.</text>
</comment>